<reference evidence="2" key="1">
    <citation type="journal article" date="2013" name="Genome Announc.">
        <title>Draft Genome Sequence of Streptomyces bottropensis ATCC 25435, a Bottromycin-Producing Actinomycete.</title>
        <authorList>
            <person name="Zhang H."/>
            <person name="Zhou W."/>
            <person name="Zhuang Y."/>
            <person name="Liang X."/>
            <person name="Liu T."/>
        </authorList>
    </citation>
    <scope>NUCLEOTIDE SEQUENCE [LARGE SCALE GENOMIC DNA]</scope>
    <source>
        <strain evidence="2">ATCC 25435</strain>
    </source>
</reference>
<dbReference type="AlphaFoldDB" id="M3FW66"/>
<gene>
    <name evidence="1" type="ORF">SBD_2035</name>
</gene>
<organism evidence="1 2">
    <name type="scientific">Streptomyces bottropensis ATCC 25435</name>
    <dbReference type="NCBI Taxonomy" id="1054862"/>
    <lineage>
        <taxon>Bacteria</taxon>
        <taxon>Bacillati</taxon>
        <taxon>Actinomycetota</taxon>
        <taxon>Actinomycetes</taxon>
        <taxon>Kitasatosporales</taxon>
        <taxon>Streptomycetaceae</taxon>
        <taxon>Streptomyces</taxon>
    </lineage>
</organism>
<evidence type="ECO:0000313" key="1">
    <source>
        <dbReference type="EMBL" id="EMF56474.1"/>
    </source>
</evidence>
<name>M3FW66_9ACTN</name>
<sequence length="44" mass="4645">MGNPVAISGAVSGRLWGACHGRRHLPQRSVNSMQISSFEAPGKP</sequence>
<evidence type="ECO:0000313" key="2">
    <source>
        <dbReference type="Proteomes" id="UP000030760"/>
    </source>
</evidence>
<protein>
    <submittedName>
        <fullName evidence="1">Uncharacterized protein</fullName>
    </submittedName>
</protein>
<dbReference type="Proteomes" id="UP000030760">
    <property type="component" value="Unassembled WGS sequence"/>
</dbReference>
<dbReference type="EMBL" id="KB405062">
    <property type="protein sequence ID" value="EMF56474.1"/>
    <property type="molecule type" value="Genomic_DNA"/>
</dbReference>
<proteinExistence type="predicted"/>
<accession>M3FW66</accession>